<evidence type="ECO:0000313" key="8">
    <source>
        <dbReference type="Proteomes" id="UP000680348"/>
    </source>
</evidence>
<keyword evidence="5" id="KW-1133">Transmembrane helix</keyword>
<dbReference type="InterPro" id="IPR009056">
    <property type="entry name" value="Cyt_c-like_dom"/>
</dbReference>
<feature type="transmembrane region" description="Helical" evidence="5">
    <location>
        <begin position="6"/>
        <end position="25"/>
    </location>
</feature>
<dbReference type="InterPro" id="IPR036909">
    <property type="entry name" value="Cyt_c-like_dom_sf"/>
</dbReference>
<gene>
    <name evidence="7" type="ORF">KEU06_16850</name>
</gene>
<organism evidence="7 8">
    <name type="scientific">Pseudaminobacter soli</name>
    <name type="common">ex Zhang et al. 2022</name>
    <dbReference type="NCBI Taxonomy" id="2831468"/>
    <lineage>
        <taxon>Bacteria</taxon>
        <taxon>Pseudomonadati</taxon>
        <taxon>Pseudomonadota</taxon>
        <taxon>Alphaproteobacteria</taxon>
        <taxon>Hyphomicrobiales</taxon>
        <taxon>Phyllobacteriaceae</taxon>
        <taxon>Pseudaminobacter</taxon>
    </lineage>
</organism>
<evidence type="ECO:0000256" key="2">
    <source>
        <dbReference type="ARBA" id="ARBA00022723"/>
    </source>
</evidence>
<evidence type="ECO:0000256" key="4">
    <source>
        <dbReference type="PROSITE-ProRule" id="PRU00433"/>
    </source>
</evidence>
<keyword evidence="1 4" id="KW-0349">Heme</keyword>
<name>A0A942I9G2_9HYPH</name>
<protein>
    <submittedName>
        <fullName evidence="7">C-type cytochrome</fullName>
    </submittedName>
</protein>
<dbReference type="GO" id="GO:0046872">
    <property type="term" value="F:metal ion binding"/>
    <property type="evidence" value="ECO:0007669"/>
    <property type="project" value="UniProtKB-KW"/>
</dbReference>
<comment type="caution">
    <text evidence="7">The sequence shown here is derived from an EMBL/GenBank/DDBJ whole genome shotgun (WGS) entry which is preliminary data.</text>
</comment>
<accession>A0A942I9G2</accession>
<dbReference type="EMBL" id="JAGWCR010000009">
    <property type="protein sequence ID" value="MBS3650285.1"/>
    <property type="molecule type" value="Genomic_DNA"/>
</dbReference>
<dbReference type="Gene3D" id="1.10.760.10">
    <property type="entry name" value="Cytochrome c-like domain"/>
    <property type="match status" value="1"/>
</dbReference>
<proteinExistence type="predicted"/>
<dbReference type="SUPFAM" id="SSF46626">
    <property type="entry name" value="Cytochrome c"/>
    <property type="match status" value="1"/>
</dbReference>
<keyword evidence="3 4" id="KW-0408">Iron</keyword>
<keyword evidence="5" id="KW-0472">Membrane</keyword>
<dbReference type="GO" id="GO:0009055">
    <property type="term" value="F:electron transfer activity"/>
    <property type="evidence" value="ECO:0007669"/>
    <property type="project" value="InterPro"/>
</dbReference>
<keyword evidence="5" id="KW-0812">Transmembrane</keyword>
<dbReference type="PROSITE" id="PS51007">
    <property type="entry name" value="CYTC"/>
    <property type="match status" value="1"/>
</dbReference>
<dbReference type="GO" id="GO:0020037">
    <property type="term" value="F:heme binding"/>
    <property type="evidence" value="ECO:0007669"/>
    <property type="project" value="InterPro"/>
</dbReference>
<keyword evidence="8" id="KW-1185">Reference proteome</keyword>
<dbReference type="AlphaFoldDB" id="A0A942I9G2"/>
<evidence type="ECO:0000259" key="6">
    <source>
        <dbReference type="PROSITE" id="PS51007"/>
    </source>
</evidence>
<dbReference type="Proteomes" id="UP000680348">
    <property type="component" value="Unassembled WGS sequence"/>
</dbReference>
<feature type="domain" description="Cytochrome c" evidence="6">
    <location>
        <begin position="35"/>
        <end position="133"/>
    </location>
</feature>
<evidence type="ECO:0000256" key="5">
    <source>
        <dbReference type="SAM" id="Phobius"/>
    </source>
</evidence>
<evidence type="ECO:0000256" key="3">
    <source>
        <dbReference type="ARBA" id="ARBA00023004"/>
    </source>
</evidence>
<evidence type="ECO:0000256" key="1">
    <source>
        <dbReference type="ARBA" id="ARBA00022617"/>
    </source>
</evidence>
<sequence>MRYPLGLAAAMLALAVVIVAIVWWFDHLRHVQQEADIAIGGVGERAIPIMLANGCAGCHTIQGVPGAQGLVGPKLDSTLNERLYLGGSVPNTSQNMVRWIRFSRQLDPHTAMPSTGISEQDARDIAAYLYALR</sequence>
<dbReference type="Pfam" id="PF00034">
    <property type="entry name" value="Cytochrom_C"/>
    <property type="match status" value="1"/>
</dbReference>
<reference evidence="7" key="1">
    <citation type="submission" date="2021-04" db="EMBL/GenBank/DDBJ databases">
        <title>Pseudaminobacter soli sp. nov., isolated from paddy soil contaminated by heavy metals.</title>
        <authorList>
            <person name="Zhang K."/>
        </authorList>
    </citation>
    <scope>NUCLEOTIDE SEQUENCE</scope>
    <source>
        <strain evidence="7">19-2017</strain>
    </source>
</reference>
<evidence type="ECO:0000313" key="7">
    <source>
        <dbReference type="EMBL" id="MBS3650285.1"/>
    </source>
</evidence>
<keyword evidence="2 4" id="KW-0479">Metal-binding</keyword>